<organism evidence="1 2">
    <name type="scientific">Bacillus sonorensis</name>
    <dbReference type="NCBI Taxonomy" id="119858"/>
    <lineage>
        <taxon>Bacteria</taxon>
        <taxon>Bacillati</taxon>
        <taxon>Bacillota</taxon>
        <taxon>Bacilli</taxon>
        <taxon>Bacillales</taxon>
        <taxon>Bacillaceae</taxon>
        <taxon>Bacillus</taxon>
    </lineage>
</organism>
<dbReference type="EMBL" id="CP021920">
    <property type="protein sequence ID" value="ASB91025.1"/>
    <property type="molecule type" value="Genomic_DNA"/>
</dbReference>
<evidence type="ECO:0000313" key="1">
    <source>
        <dbReference type="EMBL" id="ASB91025.1"/>
    </source>
</evidence>
<proteinExistence type="predicted"/>
<sequence length="98" mass="11491">MYYYYYPYGVQQTEPQWGWEDQRQGRFRQYVGTFVSATVEGLITTETRIFIHRSTMRGGRENVTIVFPRREGGTCTIRSATVPARRITVISGRDWENS</sequence>
<accession>A0ABN5AS43</accession>
<protein>
    <submittedName>
        <fullName evidence="1">Uncharacterized protein</fullName>
    </submittedName>
</protein>
<dbReference type="Proteomes" id="UP000196877">
    <property type="component" value="Chromosome"/>
</dbReference>
<dbReference type="GeneID" id="92851524"/>
<name>A0ABN5AS43_9BACI</name>
<gene>
    <name evidence="1" type="ORF">S101395_04537</name>
</gene>
<reference evidence="1 2" key="1">
    <citation type="submission" date="2017-06" db="EMBL/GenBank/DDBJ databases">
        <title>Genome sequence of Bacillus sonorensis strain SRCM101395.</title>
        <authorList>
            <person name="Cho S.H."/>
        </authorList>
    </citation>
    <scope>NUCLEOTIDE SEQUENCE [LARGE SCALE GENOMIC DNA]</scope>
    <source>
        <strain evidence="1 2">SRCM101395</strain>
    </source>
</reference>
<keyword evidence="2" id="KW-1185">Reference proteome</keyword>
<dbReference type="RefSeq" id="WP_006638702.1">
    <property type="nucleotide sequence ID" value="NZ_BORD01000009.1"/>
</dbReference>
<evidence type="ECO:0000313" key="2">
    <source>
        <dbReference type="Proteomes" id="UP000196877"/>
    </source>
</evidence>